<evidence type="ECO:0000313" key="3">
    <source>
        <dbReference type="EnsemblMetazoa" id="AFAF014660-PA"/>
    </source>
</evidence>
<evidence type="ECO:0000256" key="1">
    <source>
        <dbReference type="SAM" id="MobiDB-lite"/>
    </source>
</evidence>
<reference evidence="3" key="2">
    <citation type="submission" date="2020-05" db="UniProtKB">
        <authorList>
            <consortium name="EnsemblMetazoa"/>
        </authorList>
    </citation>
    <scope>IDENTIFICATION</scope>
    <source>
        <strain evidence="3">FAR1</strain>
    </source>
</reference>
<name>A0A182QQ64_9DIPT</name>
<evidence type="ECO:0000313" key="4">
    <source>
        <dbReference type="Proteomes" id="UP000075886"/>
    </source>
</evidence>
<reference evidence="4" key="1">
    <citation type="submission" date="2014-01" db="EMBL/GenBank/DDBJ databases">
        <title>The Genome Sequence of Anopheles farauti FAR1 (V2).</title>
        <authorList>
            <consortium name="The Broad Institute Genomics Platform"/>
            <person name="Neafsey D.E."/>
            <person name="Besansky N."/>
            <person name="Howell P."/>
            <person name="Walton C."/>
            <person name="Young S.K."/>
            <person name="Zeng Q."/>
            <person name="Gargeya S."/>
            <person name="Fitzgerald M."/>
            <person name="Haas B."/>
            <person name="Abouelleil A."/>
            <person name="Allen A.W."/>
            <person name="Alvarado L."/>
            <person name="Arachchi H.M."/>
            <person name="Berlin A.M."/>
            <person name="Chapman S.B."/>
            <person name="Gainer-Dewar J."/>
            <person name="Goldberg J."/>
            <person name="Griggs A."/>
            <person name="Gujja S."/>
            <person name="Hansen M."/>
            <person name="Howarth C."/>
            <person name="Imamovic A."/>
            <person name="Ireland A."/>
            <person name="Larimer J."/>
            <person name="McCowan C."/>
            <person name="Murphy C."/>
            <person name="Pearson M."/>
            <person name="Poon T.W."/>
            <person name="Priest M."/>
            <person name="Roberts A."/>
            <person name="Saif S."/>
            <person name="Shea T."/>
            <person name="Sisk P."/>
            <person name="Sykes S."/>
            <person name="Wortman J."/>
            <person name="Nusbaum C."/>
            <person name="Birren B."/>
        </authorList>
    </citation>
    <scope>NUCLEOTIDE SEQUENCE [LARGE SCALE GENOMIC DNA]</scope>
    <source>
        <strain evidence="4">FAR1</strain>
    </source>
</reference>
<dbReference type="EMBL" id="AXCN02001704">
    <property type="status" value="NOT_ANNOTATED_CDS"/>
    <property type="molecule type" value="Genomic_DNA"/>
</dbReference>
<keyword evidence="2" id="KW-0812">Transmembrane</keyword>
<sequence length="131" mass="14455">MSIHLVPRRNELSTKPPGSAAKEANPSDAGWHDANRARLVKNVPSRASRNAERPTPTDDSGALIRGLEHFVRTDIRHIPENPPKENQTVAAVEAEMRKESWRKTPFAAGVVLFYAFFTTGSASFWSGGRCT</sequence>
<accession>A0A182QQ64</accession>
<protein>
    <submittedName>
        <fullName evidence="3">Uncharacterized protein</fullName>
    </submittedName>
</protein>
<keyword evidence="4" id="KW-1185">Reference proteome</keyword>
<organism evidence="3 4">
    <name type="scientific">Anopheles farauti</name>
    <dbReference type="NCBI Taxonomy" id="69004"/>
    <lineage>
        <taxon>Eukaryota</taxon>
        <taxon>Metazoa</taxon>
        <taxon>Ecdysozoa</taxon>
        <taxon>Arthropoda</taxon>
        <taxon>Hexapoda</taxon>
        <taxon>Insecta</taxon>
        <taxon>Pterygota</taxon>
        <taxon>Neoptera</taxon>
        <taxon>Endopterygota</taxon>
        <taxon>Diptera</taxon>
        <taxon>Nematocera</taxon>
        <taxon>Culicoidea</taxon>
        <taxon>Culicidae</taxon>
        <taxon>Anophelinae</taxon>
        <taxon>Anopheles</taxon>
    </lineage>
</organism>
<dbReference type="VEuPathDB" id="VectorBase:AFAF014660"/>
<proteinExistence type="predicted"/>
<feature type="region of interest" description="Disordered" evidence="1">
    <location>
        <begin position="1"/>
        <end position="61"/>
    </location>
</feature>
<dbReference type="Proteomes" id="UP000075886">
    <property type="component" value="Unassembled WGS sequence"/>
</dbReference>
<keyword evidence="2" id="KW-1133">Transmembrane helix</keyword>
<dbReference type="EnsemblMetazoa" id="AFAF014660-RA">
    <property type="protein sequence ID" value="AFAF014660-PA"/>
    <property type="gene ID" value="AFAF014660"/>
</dbReference>
<dbReference type="AlphaFoldDB" id="A0A182QQ64"/>
<evidence type="ECO:0000256" key="2">
    <source>
        <dbReference type="SAM" id="Phobius"/>
    </source>
</evidence>
<keyword evidence="2" id="KW-0472">Membrane</keyword>
<feature type="transmembrane region" description="Helical" evidence="2">
    <location>
        <begin position="106"/>
        <end position="125"/>
    </location>
</feature>